<evidence type="ECO:0000259" key="3">
    <source>
        <dbReference type="PROSITE" id="PS50893"/>
    </source>
</evidence>
<dbReference type="InterPro" id="IPR003439">
    <property type="entry name" value="ABC_transporter-like_ATP-bd"/>
</dbReference>
<protein>
    <submittedName>
        <fullName evidence="4">Iron complex transport system ATP-binding protein</fullName>
    </submittedName>
</protein>
<dbReference type="STRING" id="561176.SAMN04488561_2389"/>
<organism evidence="4 5">
    <name type="scientific">Jiangella alba</name>
    <dbReference type="NCBI Taxonomy" id="561176"/>
    <lineage>
        <taxon>Bacteria</taxon>
        <taxon>Bacillati</taxon>
        <taxon>Actinomycetota</taxon>
        <taxon>Actinomycetes</taxon>
        <taxon>Jiangellales</taxon>
        <taxon>Jiangellaceae</taxon>
        <taxon>Jiangella</taxon>
    </lineage>
</organism>
<accession>A0A1H5L5N6</accession>
<feature type="domain" description="ABC transporter" evidence="3">
    <location>
        <begin position="7"/>
        <end position="248"/>
    </location>
</feature>
<dbReference type="PANTHER" id="PTHR42794:SF2">
    <property type="entry name" value="ABC TRANSPORTER ATP-BINDING PROTEIN"/>
    <property type="match status" value="1"/>
</dbReference>
<evidence type="ECO:0000256" key="1">
    <source>
        <dbReference type="ARBA" id="ARBA00022741"/>
    </source>
</evidence>
<dbReference type="GO" id="GO:0005524">
    <property type="term" value="F:ATP binding"/>
    <property type="evidence" value="ECO:0007669"/>
    <property type="project" value="UniProtKB-KW"/>
</dbReference>
<evidence type="ECO:0000313" key="4">
    <source>
        <dbReference type="EMBL" id="SEE71528.1"/>
    </source>
</evidence>
<dbReference type="RefSeq" id="WP_069115177.1">
    <property type="nucleotide sequence ID" value="NZ_FNUC01000003.1"/>
</dbReference>
<dbReference type="Gene3D" id="3.40.50.300">
    <property type="entry name" value="P-loop containing nucleotide triphosphate hydrolases"/>
    <property type="match status" value="1"/>
</dbReference>
<keyword evidence="5" id="KW-1185">Reference proteome</keyword>
<dbReference type="GO" id="GO:0016887">
    <property type="term" value="F:ATP hydrolysis activity"/>
    <property type="evidence" value="ECO:0007669"/>
    <property type="project" value="InterPro"/>
</dbReference>
<dbReference type="InterPro" id="IPR027417">
    <property type="entry name" value="P-loop_NTPase"/>
</dbReference>
<dbReference type="InterPro" id="IPR003593">
    <property type="entry name" value="AAA+_ATPase"/>
</dbReference>
<name>A0A1H5L5N6_9ACTN</name>
<dbReference type="PANTHER" id="PTHR42794">
    <property type="entry name" value="HEMIN IMPORT ATP-BINDING PROTEIN HMUV"/>
    <property type="match status" value="1"/>
</dbReference>
<gene>
    <name evidence="4" type="ORF">SAMN04488561_2389</name>
</gene>
<dbReference type="AlphaFoldDB" id="A0A1H5L5N6"/>
<keyword evidence="2 4" id="KW-0067">ATP-binding</keyword>
<dbReference type="SMART" id="SM00382">
    <property type="entry name" value="AAA"/>
    <property type="match status" value="1"/>
</dbReference>
<reference evidence="5" key="1">
    <citation type="submission" date="2016-10" db="EMBL/GenBank/DDBJ databases">
        <authorList>
            <person name="Varghese N."/>
            <person name="Submissions S."/>
        </authorList>
    </citation>
    <scope>NUCLEOTIDE SEQUENCE [LARGE SCALE GENOMIC DNA]</scope>
    <source>
        <strain evidence="5">DSM 45237</strain>
    </source>
</reference>
<dbReference type="CDD" id="cd03214">
    <property type="entry name" value="ABC_Iron-Siderophores_B12_Hemin"/>
    <property type="match status" value="1"/>
</dbReference>
<dbReference type="EMBL" id="FNUC01000003">
    <property type="protein sequence ID" value="SEE71528.1"/>
    <property type="molecule type" value="Genomic_DNA"/>
</dbReference>
<dbReference type="OrthoDB" id="3426016at2"/>
<keyword evidence="1" id="KW-0547">Nucleotide-binding</keyword>
<proteinExistence type="predicted"/>
<dbReference type="Pfam" id="PF00005">
    <property type="entry name" value="ABC_tran"/>
    <property type="match status" value="1"/>
</dbReference>
<dbReference type="Proteomes" id="UP000181980">
    <property type="component" value="Unassembled WGS sequence"/>
</dbReference>
<dbReference type="SUPFAM" id="SSF52540">
    <property type="entry name" value="P-loop containing nucleoside triphosphate hydrolases"/>
    <property type="match status" value="1"/>
</dbReference>
<evidence type="ECO:0000313" key="5">
    <source>
        <dbReference type="Proteomes" id="UP000181980"/>
    </source>
</evidence>
<sequence>MTGDAVLAAAGLTAGYQGARRRPVAVVESVSASLRPGRLVCLLGPNGAGKSTLLRTLVGSQPALGGSVRLDGAELSRLTARERARRLAVVLTDRVDVGLLTARDLVTMGRTPRTGWFGALRGADHDVVDWALAAAGATELAGRHVDELSDGERQRVMVARALAQQPSVLVLDEPTAFLDLTRRVELMALLRRLAAETGLAVLMSMHDLELALRTADEIWLVHPGGRFQAGAPEDLGADGSIAAAYAGDGIRFDHAAGTFVTDGREDGPAVNVGGDETAVHWARRAAARAGVAVAASAAHRLEVRDGPPVTWTLTAAGRATSGSGFATLHGRLAELAPATSGLPADPAETRSTTP</sequence>
<evidence type="ECO:0000256" key="2">
    <source>
        <dbReference type="ARBA" id="ARBA00022840"/>
    </source>
</evidence>
<dbReference type="PROSITE" id="PS50893">
    <property type="entry name" value="ABC_TRANSPORTER_2"/>
    <property type="match status" value="1"/>
</dbReference>